<dbReference type="OrthoDB" id="340706at2157"/>
<name>A0A1G9WKK4_9EURY</name>
<dbReference type="RefSeq" id="WP_170830642.1">
    <property type="nucleotide sequence ID" value="NZ_FNHL01000003.1"/>
</dbReference>
<dbReference type="EMBL" id="FNHL01000003">
    <property type="protein sequence ID" value="SDM85074.1"/>
    <property type="molecule type" value="Genomic_DNA"/>
</dbReference>
<organism evidence="3 4">
    <name type="scientific">Halogranum gelatinilyticum</name>
    <dbReference type="NCBI Taxonomy" id="660521"/>
    <lineage>
        <taxon>Archaea</taxon>
        <taxon>Methanobacteriati</taxon>
        <taxon>Methanobacteriota</taxon>
        <taxon>Stenosarchaea group</taxon>
        <taxon>Halobacteria</taxon>
        <taxon>Halobacteriales</taxon>
        <taxon>Haloferacaceae</taxon>
    </lineage>
</organism>
<evidence type="ECO:0000259" key="2">
    <source>
        <dbReference type="Pfam" id="PF26006"/>
    </source>
</evidence>
<accession>A0A1G9WKK4</accession>
<evidence type="ECO:0000313" key="3">
    <source>
        <dbReference type="EMBL" id="SDM85074.1"/>
    </source>
</evidence>
<dbReference type="Proteomes" id="UP000199451">
    <property type="component" value="Unassembled WGS sequence"/>
</dbReference>
<dbReference type="InterPro" id="IPR058312">
    <property type="entry name" value="DUF7999"/>
</dbReference>
<dbReference type="STRING" id="660521.SAMN04487949_2796"/>
<keyword evidence="4" id="KW-1185">Reference proteome</keyword>
<feature type="compositionally biased region" description="Low complexity" evidence="1">
    <location>
        <begin position="80"/>
        <end position="96"/>
    </location>
</feature>
<gene>
    <name evidence="3" type="ORF">SAMN04487949_2796</name>
</gene>
<protein>
    <recommendedName>
        <fullName evidence="2">DUF7999 domain-containing protein</fullName>
    </recommendedName>
</protein>
<evidence type="ECO:0000313" key="4">
    <source>
        <dbReference type="Proteomes" id="UP000199451"/>
    </source>
</evidence>
<dbReference type="AlphaFoldDB" id="A0A1G9WKK4"/>
<feature type="region of interest" description="Disordered" evidence="1">
    <location>
        <begin position="77"/>
        <end position="96"/>
    </location>
</feature>
<feature type="domain" description="DUF7999" evidence="2">
    <location>
        <begin position="3"/>
        <end position="82"/>
    </location>
</feature>
<reference evidence="4" key="1">
    <citation type="submission" date="2016-10" db="EMBL/GenBank/DDBJ databases">
        <authorList>
            <person name="Varghese N."/>
            <person name="Submissions S."/>
        </authorList>
    </citation>
    <scope>NUCLEOTIDE SEQUENCE [LARGE SCALE GENOMIC DNA]</scope>
    <source>
        <strain evidence="4">CGMCC 1.10119</strain>
    </source>
</reference>
<proteinExistence type="predicted"/>
<evidence type="ECO:0000256" key="1">
    <source>
        <dbReference type="SAM" id="MobiDB-lite"/>
    </source>
</evidence>
<dbReference type="Pfam" id="PF26006">
    <property type="entry name" value="DUF7999"/>
    <property type="match status" value="1"/>
</dbReference>
<sequence>MPHASPRMAVQQVRVIRQMNDHGAMTVETVETNATRHVVEYASPTLRRTLAALPVGATVPLVLEPLGTRANVWRATRLTAEPSASPSAGSPTPLVD</sequence>